<evidence type="ECO:0000313" key="9">
    <source>
        <dbReference type="EMBL" id="ELQ76236.1"/>
    </source>
</evidence>
<dbReference type="GO" id="GO:0005829">
    <property type="term" value="C:cytosol"/>
    <property type="evidence" value="ECO:0007669"/>
    <property type="project" value="TreeGrafter"/>
</dbReference>
<dbReference type="Gene3D" id="3.40.50.1360">
    <property type="match status" value="1"/>
</dbReference>
<sequence length="200" mass="22963">MENIFDKYITDQKTIGIGTGNTIKTFISNIKTHNEKYFVPSSLQSFFLLKANNFRTQELQATETVDIYFDSADYFDNDNNLIKGRGGALLNEKLLMSMSKHNVILVDDKKFKSDFDDLFIPLEIIRSSLAHVKDVLRKHDIDFCVREYIGKIGPVITEHGNLIVDVKYDLKFLKSCKNIVGVVEHGLFLNDDFCVEIERV</sequence>
<keyword evidence="6 9" id="KW-0413">Isomerase</keyword>
<name>L7JYY0_TRAHO</name>
<dbReference type="InterPro" id="IPR004788">
    <property type="entry name" value="Ribose5P_isomerase_type_A"/>
</dbReference>
<dbReference type="Proteomes" id="UP000011185">
    <property type="component" value="Unassembled WGS sequence"/>
</dbReference>
<comment type="similarity">
    <text evidence="3">Belongs to the ribose 5-phosphate isomerase family.</text>
</comment>
<protein>
    <recommendedName>
        <fullName evidence="5">Ribose-5-phosphate isomerase</fullName>
        <ecNumber evidence="4">5.3.1.6</ecNumber>
    </recommendedName>
    <alternativeName>
        <fullName evidence="8">D-ribose-5-phosphate ketol-isomerase</fullName>
    </alternativeName>
    <alternativeName>
        <fullName evidence="7">Phosphoriboisomerase</fullName>
    </alternativeName>
</protein>
<comment type="catalytic activity">
    <reaction evidence="1">
        <text>aldehydo-D-ribose 5-phosphate = D-ribulose 5-phosphate</text>
        <dbReference type="Rhea" id="RHEA:14657"/>
        <dbReference type="ChEBI" id="CHEBI:58121"/>
        <dbReference type="ChEBI" id="CHEBI:58273"/>
        <dbReference type="EC" id="5.3.1.6"/>
    </reaction>
</comment>
<dbReference type="EC" id="5.3.1.6" evidence="4"/>
<dbReference type="OrthoDB" id="1555531at2759"/>
<evidence type="ECO:0000256" key="2">
    <source>
        <dbReference type="ARBA" id="ARBA00004988"/>
    </source>
</evidence>
<evidence type="ECO:0000256" key="8">
    <source>
        <dbReference type="ARBA" id="ARBA00032273"/>
    </source>
</evidence>
<evidence type="ECO:0000256" key="7">
    <source>
        <dbReference type="ARBA" id="ARBA00029734"/>
    </source>
</evidence>
<dbReference type="FunCoup" id="L7JYY0">
    <property type="interactions" value="141"/>
</dbReference>
<dbReference type="InParanoid" id="L7JYY0"/>
<accession>L7JYY0</accession>
<dbReference type="Gene3D" id="3.30.70.260">
    <property type="match status" value="1"/>
</dbReference>
<evidence type="ECO:0000256" key="1">
    <source>
        <dbReference type="ARBA" id="ARBA00001713"/>
    </source>
</evidence>
<evidence type="ECO:0000256" key="6">
    <source>
        <dbReference type="ARBA" id="ARBA00023235"/>
    </source>
</evidence>
<evidence type="ECO:0000313" key="10">
    <source>
        <dbReference type="Proteomes" id="UP000011185"/>
    </source>
</evidence>
<dbReference type="GO" id="GO:0009052">
    <property type="term" value="P:pentose-phosphate shunt, non-oxidative branch"/>
    <property type="evidence" value="ECO:0007669"/>
    <property type="project" value="InterPro"/>
</dbReference>
<dbReference type="SUPFAM" id="SSF75445">
    <property type="entry name" value="D-ribose-5-phosphate isomerase (RpiA), lid domain"/>
    <property type="match status" value="1"/>
</dbReference>
<dbReference type="HOGENOM" id="CLU_056590_1_1_1"/>
<evidence type="ECO:0000256" key="5">
    <source>
        <dbReference type="ARBA" id="ARBA00019150"/>
    </source>
</evidence>
<dbReference type="Pfam" id="PF06026">
    <property type="entry name" value="Rib_5-P_isom_A"/>
    <property type="match status" value="1"/>
</dbReference>
<dbReference type="NCBIfam" id="TIGR00021">
    <property type="entry name" value="rpiA"/>
    <property type="match status" value="1"/>
</dbReference>
<dbReference type="AlphaFoldDB" id="L7JYY0"/>
<comment type="pathway">
    <text evidence="2">Carbohydrate degradation; pentose phosphate pathway; D-ribose 5-phosphate from D-ribulose 5-phosphate (non-oxidative stage): step 1/1.</text>
</comment>
<dbReference type="OMA" id="INQWPGV"/>
<evidence type="ECO:0000256" key="4">
    <source>
        <dbReference type="ARBA" id="ARBA00011959"/>
    </source>
</evidence>
<dbReference type="VEuPathDB" id="MicrosporidiaDB:THOM_0797"/>
<keyword evidence="10" id="KW-1185">Reference proteome</keyword>
<evidence type="ECO:0000256" key="3">
    <source>
        <dbReference type="ARBA" id="ARBA00008088"/>
    </source>
</evidence>
<dbReference type="GO" id="GO:0006014">
    <property type="term" value="P:D-ribose metabolic process"/>
    <property type="evidence" value="ECO:0007669"/>
    <property type="project" value="TreeGrafter"/>
</dbReference>
<proteinExistence type="inferred from homology"/>
<dbReference type="SUPFAM" id="SSF100950">
    <property type="entry name" value="NagB/RpiA/CoA transferase-like"/>
    <property type="match status" value="1"/>
</dbReference>
<organism evidence="9 10">
    <name type="scientific">Trachipleistophora hominis</name>
    <name type="common">Microsporidian parasite</name>
    <dbReference type="NCBI Taxonomy" id="72359"/>
    <lineage>
        <taxon>Eukaryota</taxon>
        <taxon>Fungi</taxon>
        <taxon>Fungi incertae sedis</taxon>
        <taxon>Microsporidia</taxon>
        <taxon>Pleistophoridae</taxon>
        <taxon>Trachipleistophora</taxon>
    </lineage>
</organism>
<dbReference type="GO" id="GO:0004751">
    <property type="term" value="F:ribose-5-phosphate isomerase activity"/>
    <property type="evidence" value="ECO:0007669"/>
    <property type="project" value="UniProtKB-EC"/>
</dbReference>
<dbReference type="InterPro" id="IPR037171">
    <property type="entry name" value="NagB/RpiA_transferase-like"/>
</dbReference>
<dbReference type="PANTHER" id="PTHR11934:SF0">
    <property type="entry name" value="RIBOSE-5-PHOSPHATE ISOMERASE"/>
    <property type="match status" value="1"/>
</dbReference>
<gene>
    <name evidence="9" type="ORF">THOM_0797</name>
</gene>
<reference evidence="9 10" key="1">
    <citation type="journal article" date="2012" name="PLoS Pathog.">
        <title>The genome of the obligate intracellular parasite Trachipleistophora hominis: new insights into microsporidian genome dynamics and reductive evolution.</title>
        <authorList>
            <person name="Heinz E."/>
            <person name="Williams T.A."/>
            <person name="Nakjang S."/>
            <person name="Noel C.J."/>
            <person name="Swan D.C."/>
            <person name="Goldberg A.V."/>
            <person name="Harris S.R."/>
            <person name="Weinmaier T."/>
            <person name="Markert S."/>
            <person name="Becher D."/>
            <person name="Bernhardt J."/>
            <person name="Dagan T."/>
            <person name="Hacker C."/>
            <person name="Lucocq J.M."/>
            <person name="Schweder T."/>
            <person name="Rattei T."/>
            <person name="Hall N."/>
            <person name="Hirt R.P."/>
            <person name="Embley T.M."/>
        </authorList>
    </citation>
    <scope>NUCLEOTIDE SEQUENCE [LARGE SCALE GENOMIC DNA]</scope>
</reference>
<dbReference type="EMBL" id="JH993859">
    <property type="protein sequence ID" value="ELQ76236.1"/>
    <property type="molecule type" value="Genomic_DNA"/>
</dbReference>
<dbReference type="STRING" id="72359.L7JYY0"/>
<dbReference type="PANTHER" id="PTHR11934">
    <property type="entry name" value="RIBOSE-5-PHOSPHATE ISOMERASE"/>
    <property type="match status" value="1"/>
</dbReference>
<dbReference type="UniPathway" id="UPA00115">
    <property type="reaction ID" value="UER00412"/>
</dbReference>